<dbReference type="InterPro" id="IPR029063">
    <property type="entry name" value="SAM-dependent_MTases_sf"/>
</dbReference>
<reference evidence="2 3" key="1">
    <citation type="journal article" date="2021" name="Nat. Commun.">
        <title>Reductive evolution and unique predatory mode in the CPR bacterium Vampirococcus lugosii.</title>
        <authorList>
            <person name="Moreira D."/>
            <person name="Zivanovic Y."/>
            <person name="Lopez-Archilla A.I."/>
            <person name="Iniesto M."/>
            <person name="Lopez-Garcia P."/>
        </authorList>
    </citation>
    <scope>NUCLEOTIDE SEQUENCE [LARGE SCALE GENOMIC DNA]</scope>
    <source>
        <strain evidence="2">Chiprana</strain>
    </source>
</reference>
<dbReference type="PANTHER" id="PTHR34203">
    <property type="entry name" value="METHYLTRANSFERASE, FKBM FAMILY PROTEIN"/>
    <property type="match status" value="1"/>
</dbReference>
<dbReference type="Pfam" id="PF05050">
    <property type="entry name" value="Methyltransf_21"/>
    <property type="match status" value="1"/>
</dbReference>
<evidence type="ECO:0000259" key="1">
    <source>
        <dbReference type="Pfam" id="PF05050"/>
    </source>
</evidence>
<comment type="caution">
    <text evidence="2">The sequence shown here is derived from an EMBL/GenBank/DDBJ whole genome shotgun (WGS) entry which is preliminary data.</text>
</comment>
<dbReference type="GO" id="GO:0032259">
    <property type="term" value="P:methylation"/>
    <property type="evidence" value="ECO:0007669"/>
    <property type="project" value="UniProtKB-KW"/>
</dbReference>
<keyword evidence="3" id="KW-1185">Reference proteome</keyword>
<dbReference type="Proteomes" id="UP000680365">
    <property type="component" value="Unassembled WGS sequence"/>
</dbReference>
<dbReference type="EMBL" id="JAEDAM010000059">
    <property type="protein sequence ID" value="MBS8122243.1"/>
    <property type="molecule type" value="Genomic_DNA"/>
</dbReference>
<evidence type="ECO:0000313" key="2">
    <source>
        <dbReference type="EMBL" id="MBS8122243.1"/>
    </source>
</evidence>
<gene>
    <name evidence="2" type="ORF">VAMP_211n77</name>
</gene>
<feature type="domain" description="Methyltransferase FkbM" evidence="1">
    <location>
        <begin position="111"/>
        <end position="273"/>
    </location>
</feature>
<dbReference type="PANTHER" id="PTHR34203:SF15">
    <property type="entry name" value="SLL1173 PROTEIN"/>
    <property type="match status" value="1"/>
</dbReference>
<name>A0ABS5QNH2_9BACT</name>
<dbReference type="InterPro" id="IPR006342">
    <property type="entry name" value="FkbM_mtfrase"/>
</dbReference>
<evidence type="ECO:0000313" key="3">
    <source>
        <dbReference type="Proteomes" id="UP000680365"/>
    </source>
</evidence>
<sequence>MGILQKVFVKIFYFKNKKYIMLYSIIKKVYNSKTIKNNNFRKILFFHNLIIKKINKGKKIYKINIGDLKLKFKSDLSNSYMTKIIYMRGYYEKKTSKYIINNLKKGDIFLDVGANLGYYSLLASKKNGDTGKVFSFEPVKSNYENLIENIKINNLKNIEYLNIGLGNENKEFDININPNNIGNNSVLLDHNYGYKEKIKIKRFDDLNLDIDKSKIKFIKIDVEGFEYEAMKGMEKLIDLNKNLQIILEFSPEFYHHFDENYGLRFAQFIYSKGFETFDINNNFKKINLIDDNNYIQKNILLKK</sequence>
<keyword evidence="2" id="KW-0808">Transferase</keyword>
<dbReference type="InterPro" id="IPR052514">
    <property type="entry name" value="SAM-dependent_MTase"/>
</dbReference>
<organism evidence="2 3">
    <name type="scientific">Candidatus Vampirococcus lugosii</name>
    <dbReference type="NCBI Taxonomy" id="2789015"/>
    <lineage>
        <taxon>Bacteria</taxon>
        <taxon>Candidatus Absconditibacteriota</taxon>
        <taxon>Vampirococcus</taxon>
    </lineage>
</organism>
<dbReference type="SUPFAM" id="SSF53335">
    <property type="entry name" value="S-adenosyl-L-methionine-dependent methyltransferases"/>
    <property type="match status" value="1"/>
</dbReference>
<accession>A0ABS5QNH2</accession>
<dbReference type="GO" id="GO:0008168">
    <property type="term" value="F:methyltransferase activity"/>
    <property type="evidence" value="ECO:0007669"/>
    <property type="project" value="UniProtKB-KW"/>
</dbReference>
<proteinExistence type="predicted"/>
<protein>
    <submittedName>
        <fullName evidence="2">Precorrin-6B methylase 2</fullName>
    </submittedName>
</protein>
<dbReference type="NCBIfam" id="TIGR01444">
    <property type="entry name" value="fkbM_fam"/>
    <property type="match status" value="1"/>
</dbReference>
<keyword evidence="2" id="KW-0489">Methyltransferase</keyword>
<dbReference type="Gene3D" id="3.40.50.150">
    <property type="entry name" value="Vaccinia Virus protein VP39"/>
    <property type="match status" value="1"/>
</dbReference>